<sequence length="115" mass="13093">MSPVVGYWHEVGRFPCDGGPEFVPEDPIRDFHISIRSFELTWRPFESYVDYIGKYTVDDERKTLTLEGLNGNYVPNDVDPSGTYEIDGDTLVLRDMWLGASKRGKGTSGCGHRFR</sequence>
<accession>A0A2S9YNH4</accession>
<organism evidence="1 2">
    <name type="scientific">Enhygromyxa salina</name>
    <dbReference type="NCBI Taxonomy" id="215803"/>
    <lineage>
        <taxon>Bacteria</taxon>
        <taxon>Pseudomonadati</taxon>
        <taxon>Myxococcota</taxon>
        <taxon>Polyangia</taxon>
        <taxon>Nannocystales</taxon>
        <taxon>Nannocystaceae</taxon>
        <taxon>Enhygromyxa</taxon>
    </lineage>
</organism>
<proteinExistence type="predicted"/>
<name>A0A2S9YNH4_9BACT</name>
<dbReference type="OrthoDB" id="7206135at2"/>
<evidence type="ECO:0008006" key="3">
    <source>
        <dbReference type="Google" id="ProtNLM"/>
    </source>
</evidence>
<dbReference type="EMBL" id="PVNL01000071">
    <property type="protein sequence ID" value="PRQ06632.1"/>
    <property type="molecule type" value="Genomic_DNA"/>
</dbReference>
<evidence type="ECO:0000313" key="1">
    <source>
        <dbReference type="EMBL" id="PRQ06632.1"/>
    </source>
</evidence>
<gene>
    <name evidence="1" type="ORF">ENSA7_36910</name>
</gene>
<dbReference type="Proteomes" id="UP000238823">
    <property type="component" value="Unassembled WGS sequence"/>
</dbReference>
<evidence type="ECO:0000313" key="2">
    <source>
        <dbReference type="Proteomes" id="UP000238823"/>
    </source>
</evidence>
<reference evidence="1 2" key="1">
    <citation type="submission" date="2018-03" db="EMBL/GenBank/DDBJ databases">
        <title>Draft Genome Sequences of the Obligatory Marine Myxobacteria Enhygromyxa salina SWB007.</title>
        <authorList>
            <person name="Poehlein A."/>
            <person name="Moghaddam J.A."/>
            <person name="Harms H."/>
            <person name="Alanjari M."/>
            <person name="Koenig G.M."/>
            <person name="Daniel R."/>
            <person name="Schaeberle T.F."/>
        </authorList>
    </citation>
    <scope>NUCLEOTIDE SEQUENCE [LARGE SCALE GENOMIC DNA]</scope>
    <source>
        <strain evidence="1 2">SWB007</strain>
    </source>
</reference>
<protein>
    <recommendedName>
        <fullName evidence="3">Lipocalin-like domain-containing protein</fullName>
    </recommendedName>
</protein>
<comment type="caution">
    <text evidence="1">The sequence shown here is derived from an EMBL/GenBank/DDBJ whole genome shotgun (WGS) entry which is preliminary data.</text>
</comment>
<dbReference type="AlphaFoldDB" id="A0A2S9YNH4"/>